<dbReference type="OrthoDB" id="9811902at2"/>
<dbReference type="Gene3D" id="3.40.50.2000">
    <property type="entry name" value="Glycogen Phosphorylase B"/>
    <property type="match status" value="2"/>
</dbReference>
<protein>
    <submittedName>
        <fullName evidence="3">Glycosyltransferase</fullName>
    </submittedName>
</protein>
<keyword evidence="4" id="KW-1185">Reference proteome</keyword>
<reference evidence="3 4" key="1">
    <citation type="journal article" date="2015" name="Int. J. Syst. Evol. Microbiol.">
        <title>Hyunsoonleella pacifica sp. nov., isolated from seawater of South Pacific Gyre.</title>
        <authorList>
            <person name="Gao X."/>
            <person name="Zhang Z."/>
            <person name="Dai X."/>
            <person name="Zhang X.H."/>
        </authorList>
    </citation>
    <scope>NUCLEOTIDE SEQUENCE [LARGE SCALE GENOMIC DNA]</scope>
    <source>
        <strain evidence="3 4">SW033</strain>
    </source>
</reference>
<dbReference type="SUPFAM" id="SSF53756">
    <property type="entry name" value="UDP-Glycosyltransferase/glycogen phosphorylase"/>
    <property type="match status" value="1"/>
</dbReference>
<dbReference type="EMBL" id="SIRS01000003">
    <property type="protein sequence ID" value="TBN16739.1"/>
    <property type="molecule type" value="Genomic_DNA"/>
</dbReference>
<feature type="domain" description="Glycosyl transferase family 1" evidence="2">
    <location>
        <begin position="182"/>
        <end position="349"/>
    </location>
</feature>
<dbReference type="RefSeq" id="WP_130936720.1">
    <property type="nucleotide sequence ID" value="NZ_BMEE01000002.1"/>
</dbReference>
<dbReference type="GO" id="GO:0009103">
    <property type="term" value="P:lipopolysaccharide biosynthetic process"/>
    <property type="evidence" value="ECO:0007669"/>
    <property type="project" value="TreeGrafter"/>
</dbReference>
<evidence type="ECO:0000313" key="4">
    <source>
        <dbReference type="Proteomes" id="UP000292372"/>
    </source>
</evidence>
<keyword evidence="1 3" id="KW-0808">Transferase</keyword>
<accession>A0A4Q9FPT3</accession>
<organism evidence="3 4">
    <name type="scientific">Hyunsoonleella pacifica</name>
    <dbReference type="NCBI Taxonomy" id="1080224"/>
    <lineage>
        <taxon>Bacteria</taxon>
        <taxon>Pseudomonadati</taxon>
        <taxon>Bacteroidota</taxon>
        <taxon>Flavobacteriia</taxon>
        <taxon>Flavobacteriales</taxon>
        <taxon>Flavobacteriaceae</taxon>
    </lineage>
</organism>
<dbReference type="AlphaFoldDB" id="A0A4Q9FPT3"/>
<comment type="caution">
    <text evidence="3">The sequence shown here is derived from an EMBL/GenBank/DDBJ whole genome shotgun (WGS) entry which is preliminary data.</text>
</comment>
<dbReference type="GO" id="GO:0016757">
    <property type="term" value="F:glycosyltransferase activity"/>
    <property type="evidence" value="ECO:0007669"/>
    <property type="project" value="InterPro"/>
</dbReference>
<name>A0A4Q9FPT3_9FLAO</name>
<gene>
    <name evidence="3" type="ORF">EYD46_08905</name>
</gene>
<dbReference type="PANTHER" id="PTHR46401:SF2">
    <property type="entry name" value="GLYCOSYLTRANSFERASE WBBK-RELATED"/>
    <property type="match status" value="1"/>
</dbReference>
<dbReference type="Proteomes" id="UP000292372">
    <property type="component" value="Unassembled WGS sequence"/>
</dbReference>
<proteinExistence type="predicted"/>
<dbReference type="InterPro" id="IPR001296">
    <property type="entry name" value="Glyco_trans_1"/>
</dbReference>
<sequence length="375" mass="43303">MIKKIAHITTVHYRYDVRIHYKYCKTLSEEKDFKVFQVVSDGLGPENFDNLSVIDLGSIRFGRIGRFFLGNIKVINYCLKTKMDLFHFHDPELLPSISLLKLFGKKVVFDMHENFPSQILTKSYLPKLIRVALSNTVKFFQNVLFKFIPVIFAEHSYVKHFKTVKHKETILNYPLKKEFNSISEVKMSEFTLGYMGSVTFERGVLVMLEVVSELRRKGRNISIIFVGPMDDNITDIDIVKRGVSEGWAVFKGRLKAKDGWRLMAQCHIGMAVLKNSPNFIESYPTKLFEYMLLKLPIITSNFPLYKKIIDDAKCGIVVDPASNEEICSAILEIENDETKQMVMGENGKKTAIEKYSWETSELTKIKTFYNKVNHS</sequence>
<evidence type="ECO:0000259" key="2">
    <source>
        <dbReference type="Pfam" id="PF00534"/>
    </source>
</evidence>
<dbReference type="PANTHER" id="PTHR46401">
    <property type="entry name" value="GLYCOSYLTRANSFERASE WBBK-RELATED"/>
    <property type="match status" value="1"/>
</dbReference>
<dbReference type="Pfam" id="PF00534">
    <property type="entry name" value="Glycos_transf_1"/>
    <property type="match status" value="1"/>
</dbReference>
<evidence type="ECO:0000256" key="1">
    <source>
        <dbReference type="ARBA" id="ARBA00022679"/>
    </source>
</evidence>
<evidence type="ECO:0000313" key="3">
    <source>
        <dbReference type="EMBL" id="TBN16739.1"/>
    </source>
</evidence>